<dbReference type="Proteomes" id="UP000775877">
    <property type="component" value="Unassembled WGS sequence"/>
</dbReference>
<dbReference type="AlphaFoldDB" id="A0A955L2A2"/>
<keyword evidence="7" id="KW-0808">Transferase</keyword>
<dbReference type="Gene3D" id="3.40.640.10">
    <property type="entry name" value="Type I PLP-dependent aspartate aminotransferase-like (Major domain)"/>
    <property type="match status" value="1"/>
</dbReference>
<protein>
    <submittedName>
        <fullName evidence="7">Aminotransferase class V-fold PLP-dependent enzyme</fullName>
    </submittedName>
</protein>
<evidence type="ECO:0000313" key="8">
    <source>
        <dbReference type="Proteomes" id="UP000775877"/>
    </source>
</evidence>
<dbReference type="Pfam" id="PF00266">
    <property type="entry name" value="Aminotran_5"/>
    <property type="match status" value="1"/>
</dbReference>
<comment type="similarity">
    <text evidence="2">Belongs to the class-V pyridoxal-phosphate-dependent aminotransferase family. Csd subfamily.</text>
</comment>
<evidence type="ECO:0000256" key="2">
    <source>
        <dbReference type="ARBA" id="ARBA00010447"/>
    </source>
</evidence>
<dbReference type="PANTHER" id="PTHR43586">
    <property type="entry name" value="CYSTEINE DESULFURASE"/>
    <property type="match status" value="1"/>
</dbReference>
<comment type="cofactor">
    <cofactor evidence="1 5">
        <name>pyridoxal 5'-phosphate</name>
        <dbReference type="ChEBI" id="CHEBI:597326"/>
    </cofactor>
</comment>
<dbReference type="SUPFAM" id="SSF53383">
    <property type="entry name" value="PLP-dependent transferases"/>
    <property type="match status" value="1"/>
</dbReference>
<evidence type="ECO:0000259" key="6">
    <source>
        <dbReference type="Pfam" id="PF00266"/>
    </source>
</evidence>
<dbReference type="InterPro" id="IPR015422">
    <property type="entry name" value="PyrdxlP-dep_Trfase_small"/>
</dbReference>
<organism evidence="7 8">
    <name type="scientific">Candidatus Dojkabacteria bacterium</name>
    <dbReference type="NCBI Taxonomy" id="2099670"/>
    <lineage>
        <taxon>Bacteria</taxon>
        <taxon>Candidatus Dojkabacteria</taxon>
    </lineage>
</organism>
<evidence type="ECO:0000256" key="1">
    <source>
        <dbReference type="ARBA" id="ARBA00001933"/>
    </source>
</evidence>
<accession>A0A955L2A2</accession>
<feature type="domain" description="Aminotransferase class V" evidence="6">
    <location>
        <begin position="20"/>
        <end position="303"/>
    </location>
</feature>
<dbReference type="Gene3D" id="3.90.1150.10">
    <property type="entry name" value="Aspartate Aminotransferase, domain 1"/>
    <property type="match status" value="1"/>
</dbReference>
<comment type="caution">
    <text evidence="7">The sequence shown here is derived from an EMBL/GenBank/DDBJ whole genome shotgun (WGS) entry which is preliminary data.</text>
</comment>
<keyword evidence="3" id="KW-0663">Pyridoxal phosphate</keyword>
<evidence type="ECO:0000256" key="4">
    <source>
        <dbReference type="ARBA" id="ARBA00050776"/>
    </source>
</evidence>
<dbReference type="InterPro" id="IPR000192">
    <property type="entry name" value="Aminotrans_V_dom"/>
</dbReference>
<dbReference type="InterPro" id="IPR015424">
    <property type="entry name" value="PyrdxlP-dep_Trfase"/>
</dbReference>
<dbReference type="InterPro" id="IPR015421">
    <property type="entry name" value="PyrdxlP-dep_Trfase_major"/>
</dbReference>
<dbReference type="GO" id="GO:0008483">
    <property type="term" value="F:transaminase activity"/>
    <property type="evidence" value="ECO:0007669"/>
    <property type="project" value="UniProtKB-KW"/>
</dbReference>
<dbReference type="InterPro" id="IPR020578">
    <property type="entry name" value="Aminotrans_V_PyrdxlP_BS"/>
</dbReference>
<evidence type="ECO:0000256" key="3">
    <source>
        <dbReference type="ARBA" id="ARBA00022898"/>
    </source>
</evidence>
<comment type="catalytic activity">
    <reaction evidence="4">
        <text>(sulfur carrier)-H + L-cysteine = (sulfur carrier)-SH + L-alanine</text>
        <dbReference type="Rhea" id="RHEA:43892"/>
        <dbReference type="Rhea" id="RHEA-COMP:14737"/>
        <dbReference type="Rhea" id="RHEA-COMP:14739"/>
        <dbReference type="ChEBI" id="CHEBI:29917"/>
        <dbReference type="ChEBI" id="CHEBI:35235"/>
        <dbReference type="ChEBI" id="CHEBI:57972"/>
        <dbReference type="ChEBI" id="CHEBI:64428"/>
        <dbReference type="EC" id="2.8.1.7"/>
    </reaction>
</comment>
<name>A0A955L2A2_9BACT</name>
<reference evidence="7" key="1">
    <citation type="submission" date="2020-04" db="EMBL/GenBank/DDBJ databases">
        <authorList>
            <person name="Zhang T."/>
        </authorList>
    </citation>
    <scope>NUCLEOTIDE SEQUENCE</scope>
    <source>
        <strain evidence="7">HKST-UBA13</strain>
    </source>
</reference>
<dbReference type="GO" id="GO:0031071">
    <property type="term" value="F:cysteine desulfurase activity"/>
    <property type="evidence" value="ECO:0007669"/>
    <property type="project" value="UniProtKB-EC"/>
</dbReference>
<proteinExistence type="inferred from homology"/>
<feature type="non-terminal residue" evidence="7">
    <location>
        <position position="304"/>
    </location>
</feature>
<sequence>MDINKLKQKFPILVNQDISYLDNAATTQKPDNVIDSISEFYSNFNSNVHRGLYPLATKASEVYEEARKAVADFINADPDEIIFISGATEALNGLSRSLLNSGILNKDSTITLTQLEHHSNLLPWQKLTNKNIEYLNVKDDFTFEEDAVRKINTDLFSFPLVSNVTGTIFPINYLSDFNGITVADATQAVGHIKVDVKELDVDFLVFSGHKMYGPMGIGVLYGKKNLLEKLQPFNVGGGMIRQVDEQDFIHSGGVEKFEAGTPNVAGAYGLAKAVEFIDSVGISSIWDHEQDLKSKFMNELSSIK</sequence>
<dbReference type="PANTHER" id="PTHR43586:SF8">
    <property type="entry name" value="CYSTEINE DESULFURASE 1, CHLOROPLASTIC"/>
    <property type="match status" value="1"/>
</dbReference>
<evidence type="ECO:0000313" key="7">
    <source>
        <dbReference type="EMBL" id="MCA9381575.1"/>
    </source>
</evidence>
<dbReference type="PROSITE" id="PS00595">
    <property type="entry name" value="AA_TRANSFER_CLASS_5"/>
    <property type="match status" value="1"/>
</dbReference>
<evidence type="ECO:0000256" key="5">
    <source>
        <dbReference type="RuleBase" id="RU004504"/>
    </source>
</evidence>
<gene>
    <name evidence="7" type="ORF">KC678_04885</name>
</gene>
<dbReference type="EMBL" id="JAGQLJ010000136">
    <property type="protein sequence ID" value="MCA9381575.1"/>
    <property type="molecule type" value="Genomic_DNA"/>
</dbReference>
<keyword evidence="7" id="KW-0032">Aminotransferase</keyword>
<reference evidence="7" key="2">
    <citation type="journal article" date="2021" name="Microbiome">
        <title>Successional dynamics and alternative stable states in a saline activated sludge microbial community over 9 years.</title>
        <authorList>
            <person name="Wang Y."/>
            <person name="Ye J."/>
            <person name="Ju F."/>
            <person name="Liu L."/>
            <person name="Boyd J.A."/>
            <person name="Deng Y."/>
            <person name="Parks D.H."/>
            <person name="Jiang X."/>
            <person name="Yin X."/>
            <person name="Woodcroft B.J."/>
            <person name="Tyson G.W."/>
            <person name="Hugenholtz P."/>
            <person name="Polz M.F."/>
            <person name="Zhang T."/>
        </authorList>
    </citation>
    <scope>NUCLEOTIDE SEQUENCE</scope>
    <source>
        <strain evidence="7">HKST-UBA13</strain>
    </source>
</reference>